<name>A0A8H5ATM8_9AGAR</name>
<keyword evidence="4" id="KW-1185">Reference proteome</keyword>
<evidence type="ECO:0000313" key="3">
    <source>
        <dbReference type="EMBL" id="KAF5309997.1"/>
    </source>
</evidence>
<dbReference type="Proteomes" id="UP000567179">
    <property type="component" value="Unassembled WGS sequence"/>
</dbReference>
<feature type="transmembrane region" description="Helical" evidence="2">
    <location>
        <begin position="147"/>
        <end position="165"/>
    </location>
</feature>
<accession>A0A8H5ATM8</accession>
<keyword evidence="2" id="KW-0812">Transmembrane</keyword>
<evidence type="ECO:0000313" key="4">
    <source>
        <dbReference type="Proteomes" id="UP000567179"/>
    </source>
</evidence>
<feature type="transmembrane region" description="Helical" evidence="2">
    <location>
        <begin position="66"/>
        <end position="86"/>
    </location>
</feature>
<reference evidence="3 4" key="1">
    <citation type="journal article" date="2020" name="ISME J.">
        <title>Uncovering the hidden diversity of litter-decomposition mechanisms in mushroom-forming fungi.</title>
        <authorList>
            <person name="Floudas D."/>
            <person name="Bentzer J."/>
            <person name="Ahren D."/>
            <person name="Johansson T."/>
            <person name="Persson P."/>
            <person name="Tunlid A."/>
        </authorList>
    </citation>
    <scope>NUCLEOTIDE SEQUENCE [LARGE SCALE GENOMIC DNA]</scope>
    <source>
        <strain evidence="3 4">CBS 101986</strain>
    </source>
</reference>
<protein>
    <submittedName>
        <fullName evidence="3">Uncharacterized protein</fullName>
    </submittedName>
</protein>
<dbReference type="EMBL" id="JAACJJ010000058">
    <property type="protein sequence ID" value="KAF5309997.1"/>
    <property type="molecule type" value="Genomic_DNA"/>
</dbReference>
<feature type="transmembrane region" description="Helical" evidence="2">
    <location>
        <begin position="185"/>
        <end position="206"/>
    </location>
</feature>
<organism evidence="3 4">
    <name type="scientific">Psilocybe cf. subviscida</name>
    <dbReference type="NCBI Taxonomy" id="2480587"/>
    <lineage>
        <taxon>Eukaryota</taxon>
        <taxon>Fungi</taxon>
        <taxon>Dikarya</taxon>
        <taxon>Basidiomycota</taxon>
        <taxon>Agaricomycotina</taxon>
        <taxon>Agaricomycetes</taxon>
        <taxon>Agaricomycetidae</taxon>
        <taxon>Agaricales</taxon>
        <taxon>Agaricineae</taxon>
        <taxon>Strophariaceae</taxon>
        <taxon>Psilocybe</taxon>
    </lineage>
</organism>
<feature type="transmembrane region" description="Helical" evidence="2">
    <location>
        <begin position="34"/>
        <end position="54"/>
    </location>
</feature>
<feature type="compositionally biased region" description="Low complexity" evidence="1">
    <location>
        <begin position="1"/>
        <end position="18"/>
    </location>
</feature>
<proteinExistence type="predicted"/>
<feature type="region of interest" description="Disordered" evidence="1">
    <location>
        <begin position="1"/>
        <end position="20"/>
    </location>
</feature>
<comment type="caution">
    <text evidence="3">The sequence shown here is derived from an EMBL/GenBank/DDBJ whole genome shotgun (WGS) entry which is preliminary data.</text>
</comment>
<dbReference type="AlphaFoldDB" id="A0A8H5ATM8"/>
<feature type="transmembrane region" description="Helical" evidence="2">
    <location>
        <begin position="227"/>
        <end position="250"/>
    </location>
</feature>
<sequence>MSSTLTSAASSPAATTSTNPHLARELNRASFEGVMISALAYGALIMLYIQISQVMLRRPKRTGRTFWFIVLYASALFPLTTVAFAGKFKFTEDMFLALPQSPIGYTMNNPSAWPNVMSQICTTLIPWFGDILMLYRLMVIWNYQWSLLILPAMIYLTRVGLSIPLLIAQTHPKTFVEPAELYKRIFYALCLSLNIICTGLICIRLYTMRHKAERVLGNLQASLYNSATTMFVESGAFFTLWSMVYVISLATDSWVQNVFLEPYSYIIALTRMLIVLRMAQDRAWSKEIINAADTGVLDWEVSSMNSVSLNNGMTAGHGNLPKMFQVQEKSSFNSSSSSSHSSVVNRGKP</sequence>
<feature type="transmembrane region" description="Helical" evidence="2">
    <location>
        <begin position="262"/>
        <end position="279"/>
    </location>
</feature>
<keyword evidence="2" id="KW-0472">Membrane</keyword>
<keyword evidence="2" id="KW-1133">Transmembrane helix</keyword>
<gene>
    <name evidence="3" type="ORF">D9619_010405</name>
</gene>
<feature type="transmembrane region" description="Helical" evidence="2">
    <location>
        <begin position="116"/>
        <end position="135"/>
    </location>
</feature>
<evidence type="ECO:0000256" key="2">
    <source>
        <dbReference type="SAM" id="Phobius"/>
    </source>
</evidence>
<dbReference type="OrthoDB" id="3351617at2759"/>
<evidence type="ECO:0000256" key="1">
    <source>
        <dbReference type="SAM" id="MobiDB-lite"/>
    </source>
</evidence>